<proteinExistence type="predicted"/>
<dbReference type="AlphaFoldDB" id="A0A9P6PYB5"/>
<dbReference type="InterPro" id="IPR036514">
    <property type="entry name" value="SGNH_hydro_sf"/>
</dbReference>
<dbReference type="Proteomes" id="UP000726737">
    <property type="component" value="Unassembled WGS sequence"/>
</dbReference>
<evidence type="ECO:0000313" key="1">
    <source>
        <dbReference type="EMBL" id="KAG0255234.1"/>
    </source>
</evidence>
<dbReference type="InterPro" id="IPR001087">
    <property type="entry name" value="GDSL"/>
</dbReference>
<protein>
    <recommendedName>
        <fullName evidence="3">SGNH hydrolase-type esterase domain-containing protein</fullName>
    </recommendedName>
</protein>
<dbReference type="SUPFAM" id="SSF52266">
    <property type="entry name" value="SGNH hydrolase"/>
    <property type="match status" value="1"/>
</dbReference>
<comment type="caution">
    <text evidence="1">The sequence shown here is derived from an EMBL/GenBank/DDBJ whole genome shotgun (WGS) entry which is preliminary data.</text>
</comment>
<sequence>MGISLPHSHSHSHHLHHLRQNYNPQQHTAEPGMYSFDVNERGFGAQLAHLFLRRLDVINRGFSGYTTEQAIHLLPQFLPRSQQDSTSSSSQPKIQFLTIFFGANDACLLPSPQHVDLERYEQNLRTLIDTVHSPTSPTYSPETRIIVICPPTIDEDRWAIRRKGQGLMMDRDKDVTKQYAETCLRVAKEYEGKNDQRQSPQHSQVDVIDTWGLMTEQIESGKRTLGDYLRDGLHLASEGNNLIFEQIMKVIRSRFPEWDPDTMPMNAPWWGDLDRKHPETDLLICGNKVKAEGFPHAN</sequence>
<evidence type="ECO:0008006" key="3">
    <source>
        <dbReference type="Google" id="ProtNLM"/>
    </source>
</evidence>
<organism evidence="1 2">
    <name type="scientific">Mortierella polycephala</name>
    <dbReference type="NCBI Taxonomy" id="41804"/>
    <lineage>
        <taxon>Eukaryota</taxon>
        <taxon>Fungi</taxon>
        <taxon>Fungi incertae sedis</taxon>
        <taxon>Mucoromycota</taxon>
        <taxon>Mortierellomycotina</taxon>
        <taxon>Mortierellomycetes</taxon>
        <taxon>Mortierellales</taxon>
        <taxon>Mortierellaceae</taxon>
        <taxon>Mortierella</taxon>
    </lineage>
</organism>
<keyword evidence="2" id="KW-1185">Reference proteome</keyword>
<accession>A0A9P6PYB5</accession>
<evidence type="ECO:0000313" key="2">
    <source>
        <dbReference type="Proteomes" id="UP000726737"/>
    </source>
</evidence>
<name>A0A9P6PYB5_9FUNG</name>
<dbReference type="GO" id="GO:0016788">
    <property type="term" value="F:hydrolase activity, acting on ester bonds"/>
    <property type="evidence" value="ECO:0007669"/>
    <property type="project" value="InterPro"/>
</dbReference>
<dbReference type="PANTHER" id="PTHR14209">
    <property type="entry name" value="ISOAMYL ACETATE-HYDROLYZING ESTERASE 1"/>
    <property type="match status" value="1"/>
</dbReference>
<dbReference type="Pfam" id="PF00657">
    <property type="entry name" value="Lipase_GDSL"/>
    <property type="match status" value="1"/>
</dbReference>
<dbReference type="OrthoDB" id="671439at2759"/>
<dbReference type="EMBL" id="JAAAJA010000360">
    <property type="protein sequence ID" value="KAG0255234.1"/>
    <property type="molecule type" value="Genomic_DNA"/>
</dbReference>
<reference evidence="1" key="1">
    <citation type="journal article" date="2020" name="Fungal Divers.">
        <title>Resolving the Mortierellaceae phylogeny through synthesis of multi-gene phylogenetics and phylogenomics.</title>
        <authorList>
            <person name="Vandepol N."/>
            <person name="Liber J."/>
            <person name="Desiro A."/>
            <person name="Na H."/>
            <person name="Kennedy M."/>
            <person name="Barry K."/>
            <person name="Grigoriev I.V."/>
            <person name="Miller A.N."/>
            <person name="O'Donnell K."/>
            <person name="Stajich J.E."/>
            <person name="Bonito G."/>
        </authorList>
    </citation>
    <scope>NUCLEOTIDE SEQUENCE</scope>
    <source>
        <strain evidence="1">KOD948</strain>
    </source>
</reference>
<dbReference type="PANTHER" id="PTHR14209:SF19">
    <property type="entry name" value="ISOAMYL ACETATE-HYDROLYZING ESTERASE 1 HOMOLOG"/>
    <property type="match status" value="1"/>
</dbReference>
<dbReference type="InterPro" id="IPR045136">
    <property type="entry name" value="Iah1-like"/>
</dbReference>
<gene>
    <name evidence="1" type="ORF">BG011_005272</name>
</gene>
<dbReference type="CDD" id="cd01838">
    <property type="entry name" value="Isoamyl_acetate_hydrolase_like"/>
    <property type="match status" value="1"/>
</dbReference>
<dbReference type="Gene3D" id="3.40.50.1110">
    <property type="entry name" value="SGNH hydrolase"/>
    <property type="match status" value="1"/>
</dbReference>